<dbReference type="GO" id="GO:0016747">
    <property type="term" value="F:acyltransferase activity, transferring groups other than amino-acyl groups"/>
    <property type="evidence" value="ECO:0007669"/>
    <property type="project" value="InterPro"/>
</dbReference>
<dbReference type="Gene3D" id="3.40.630.30">
    <property type="match status" value="1"/>
</dbReference>
<name>A0A2U8DLM3_9CLOT</name>
<evidence type="ECO:0000313" key="3">
    <source>
        <dbReference type="Proteomes" id="UP000244910"/>
    </source>
</evidence>
<protein>
    <recommendedName>
        <fullName evidence="1">N-acetyltransferase domain-containing protein</fullName>
    </recommendedName>
</protein>
<gene>
    <name evidence="2" type="ORF">B9W14_03440</name>
</gene>
<dbReference type="Pfam" id="PF00583">
    <property type="entry name" value="Acetyltransf_1"/>
    <property type="match status" value="1"/>
</dbReference>
<dbReference type="EMBL" id="CP020953">
    <property type="protein sequence ID" value="AWI03573.1"/>
    <property type="molecule type" value="Genomic_DNA"/>
</dbReference>
<feature type="domain" description="N-acetyltransferase" evidence="1">
    <location>
        <begin position="29"/>
        <end position="168"/>
    </location>
</feature>
<dbReference type="AlphaFoldDB" id="A0A2U8DLM3"/>
<dbReference type="Proteomes" id="UP000244910">
    <property type="component" value="Chromosome"/>
</dbReference>
<dbReference type="OrthoDB" id="9788755at2"/>
<proteinExistence type="predicted"/>
<evidence type="ECO:0000313" key="2">
    <source>
        <dbReference type="EMBL" id="AWI03573.1"/>
    </source>
</evidence>
<sequence length="175" mass="20395">MLYMLSETATYRELIYFIRGENVMNKNNISIQKAQKEEYDGLRKVFLNTRQESFKWMEYDSIKLDDFDSNTEGELILTARVNNEIAGFVSIWEEDKFIHNLFVSSSFKRLGVGKALINESVKAVGLPLTLKCVKANVNALNFYLSQGWTIEEEVTENEPYYLMKYEDINVLEKQS</sequence>
<accession>A0A2U8DLM3</accession>
<reference evidence="3" key="1">
    <citation type="submission" date="2017-04" db="EMBL/GenBank/DDBJ databases">
        <authorList>
            <person name="Song Y."/>
            <person name="Cho B.-K."/>
        </authorList>
    </citation>
    <scope>NUCLEOTIDE SEQUENCE [LARGE SCALE GENOMIC DNA]</scope>
    <source>
        <strain evidence="3">SL1</strain>
    </source>
</reference>
<organism evidence="2 3">
    <name type="scientific">Clostridium drakei</name>
    <dbReference type="NCBI Taxonomy" id="332101"/>
    <lineage>
        <taxon>Bacteria</taxon>
        <taxon>Bacillati</taxon>
        <taxon>Bacillota</taxon>
        <taxon>Clostridia</taxon>
        <taxon>Eubacteriales</taxon>
        <taxon>Clostridiaceae</taxon>
        <taxon>Clostridium</taxon>
    </lineage>
</organism>
<keyword evidence="3" id="KW-1185">Reference proteome</keyword>
<dbReference type="CDD" id="cd04301">
    <property type="entry name" value="NAT_SF"/>
    <property type="match status" value="1"/>
</dbReference>
<evidence type="ECO:0000259" key="1">
    <source>
        <dbReference type="PROSITE" id="PS51186"/>
    </source>
</evidence>
<dbReference type="InterPro" id="IPR000182">
    <property type="entry name" value="GNAT_dom"/>
</dbReference>
<dbReference type="PROSITE" id="PS51186">
    <property type="entry name" value="GNAT"/>
    <property type="match status" value="1"/>
</dbReference>
<dbReference type="SUPFAM" id="SSF55729">
    <property type="entry name" value="Acyl-CoA N-acyltransferases (Nat)"/>
    <property type="match status" value="1"/>
</dbReference>
<dbReference type="InterPro" id="IPR016181">
    <property type="entry name" value="Acyl_CoA_acyltransferase"/>
</dbReference>
<dbReference type="KEGG" id="cdrk:B9W14_03440"/>